<evidence type="ECO:0000256" key="1">
    <source>
        <dbReference type="ARBA" id="ARBA00005953"/>
    </source>
</evidence>
<name>A0A1M7GVX6_9FIRM</name>
<accession>A0A1M7GVX6</accession>
<dbReference type="Proteomes" id="UP000184038">
    <property type="component" value="Unassembled WGS sequence"/>
</dbReference>
<dbReference type="InterPro" id="IPR029069">
    <property type="entry name" value="HotDog_dom_sf"/>
</dbReference>
<evidence type="ECO:0000313" key="4">
    <source>
        <dbReference type="Proteomes" id="UP000184038"/>
    </source>
</evidence>
<reference evidence="3 4" key="1">
    <citation type="submission" date="2016-11" db="EMBL/GenBank/DDBJ databases">
        <authorList>
            <person name="Jaros S."/>
            <person name="Januszkiewicz K."/>
            <person name="Wedrychowicz H."/>
        </authorList>
    </citation>
    <scope>NUCLEOTIDE SEQUENCE [LARGE SCALE GENOMIC DNA]</scope>
    <source>
        <strain evidence="3 4">DSM 15930</strain>
    </source>
</reference>
<dbReference type="InterPro" id="IPR050563">
    <property type="entry name" value="4-hydroxybenzoyl-CoA_TE"/>
</dbReference>
<dbReference type="AlphaFoldDB" id="A0A1M7GVX6"/>
<dbReference type="PANTHER" id="PTHR31793">
    <property type="entry name" value="4-HYDROXYBENZOYL-COA THIOESTERASE FAMILY MEMBER"/>
    <property type="match status" value="1"/>
</dbReference>
<dbReference type="CDD" id="cd00586">
    <property type="entry name" value="4HBT"/>
    <property type="match status" value="1"/>
</dbReference>
<dbReference type="EMBL" id="FRCP01000007">
    <property type="protein sequence ID" value="SHM20047.1"/>
    <property type="molecule type" value="Genomic_DNA"/>
</dbReference>
<dbReference type="STRING" id="1120996.SAMN02746066_01134"/>
<dbReference type="Gene3D" id="3.10.129.10">
    <property type="entry name" value="Hotdog Thioesterase"/>
    <property type="match status" value="1"/>
</dbReference>
<dbReference type="PANTHER" id="PTHR31793:SF27">
    <property type="entry name" value="NOVEL THIOESTERASE SUPERFAMILY DOMAIN AND SAPOSIN A-TYPE DOMAIN CONTAINING PROTEIN (0610012H03RIK)"/>
    <property type="match status" value="1"/>
</dbReference>
<evidence type="ECO:0000313" key="3">
    <source>
        <dbReference type="EMBL" id="SHM20047.1"/>
    </source>
</evidence>
<gene>
    <name evidence="3" type="ORF">SAMN02746066_01134</name>
</gene>
<dbReference type="GO" id="GO:0047617">
    <property type="term" value="F:fatty acyl-CoA hydrolase activity"/>
    <property type="evidence" value="ECO:0007669"/>
    <property type="project" value="TreeGrafter"/>
</dbReference>
<dbReference type="SUPFAM" id="SSF54637">
    <property type="entry name" value="Thioesterase/thiol ester dehydrase-isomerase"/>
    <property type="match status" value="1"/>
</dbReference>
<proteinExistence type="inferred from homology"/>
<comment type="similarity">
    <text evidence="1">Belongs to the 4-hydroxybenzoyl-CoA thioesterase family.</text>
</comment>
<dbReference type="NCBIfam" id="TIGR00051">
    <property type="entry name" value="YbgC/FadM family acyl-CoA thioesterase"/>
    <property type="match status" value="1"/>
</dbReference>
<dbReference type="InterPro" id="IPR006684">
    <property type="entry name" value="YbgC/YbaW"/>
</dbReference>
<keyword evidence="2 3" id="KW-0378">Hydrolase</keyword>
<organism evidence="3 4">
    <name type="scientific">Anaerosporobacter mobilis DSM 15930</name>
    <dbReference type="NCBI Taxonomy" id="1120996"/>
    <lineage>
        <taxon>Bacteria</taxon>
        <taxon>Bacillati</taxon>
        <taxon>Bacillota</taxon>
        <taxon>Clostridia</taxon>
        <taxon>Lachnospirales</taxon>
        <taxon>Lachnospiraceae</taxon>
        <taxon>Anaerosporobacter</taxon>
    </lineage>
</organism>
<protein>
    <submittedName>
        <fullName evidence="3">Acyl-CoA thioester hydrolase</fullName>
    </submittedName>
</protein>
<dbReference type="Pfam" id="PF13279">
    <property type="entry name" value="4HBT_2"/>
    <property type="match status" value="1"/>
</dbReference>
<dbReference type="RefSeq" id="WP_073284344.1">
    <property type="nucleotide sequence ID" value="NZ_FRCP01000007.1"/>
</dbReference>
<dbReference type="OrthoDB" id="9800856at2"/>
<dbReference type="PIRSF" id="PIRSF003230">
    <property type="entry name" value="YbgC"/>
    <property type="match status" value="1"/>
</dbReference>
<evidence type="ECO:0000256" key="2">
    <source>
        <dbReference type="ARBA" id="ARBA00022801"/>
    </source>
</evidence>
<keyword evidence="4" id="KW-1185">Reference proteome</keyword>
<sequence>MAYIRDVKYYETDKMGIVHHSNYVRWFEEARMDFLAKIGYPYDKMEEMGILSPVLAVSSKYKSVIKFGEHVEIDTRVISFNGIKLVLGYEIKRLGTDEITTVGESEHCFVNEQFKPVNMKKRNKEFYDTIVSNVE</sequence>